<dbReference type="AlphaFoldDB" id="A0A0A0C0V4"/>
<protein>
    <submittedName>
        <fullName evidence="1">Uncharacterized protein</fullName>
    </submittedName>
</protein>
<proteinExistence type="predicted"/>
<dbReference type="RefSeq" id="WP_052105250.1">
    <property type="nucleotide sequence ID" value="NZ_AXCZ01000071.1"/>
</dbReference>
<sequence length="123" mass="13019">MRIPDEGALLDALRPELDRRLASAGLDRTGDEVVICTYARHHRMAVTPEGLGPVRTGGTMQDPTDAGATAVAPDALATALLGSSSLHDLSATRPDVAPGPGEDVDRALFPRLTADVLTYYLPW</sequence>
<organism evidence="1 2">
    <name type="scientific">Cellulomonas bogoriensis 69B4 = DSM 16987</name>
    <dbReference type="NCBI Taxonomy" id="1386082"/>
    <lineage>
        <taxon>Bacteria</taxon>
        <taxon>Bacillati</taxon>
        <taxon>Actinomycetota</taxon>
        <taxon>Actinomycetes</taxon>
        <taxon>Micrococcales</taxon>
        <taxon>Cellulomonadaceae</taxon>
        <taxon>Cellulomonas</taxon>
    </lineage>
</organism>
<keyword evidence="2" id="KW-1185">Reference proteome</keyword>
<gene>
    <name evidence="1" type="ORF">N869_16420</name>
</gene>
<evidence type="ECO:0000313" key="1">
    <source>
        <dbReference type="EMBL" id="KGM13054.1"/>
    </source>
</evidence>
<dbReference type="OrthoDB" id="157327at2"/>
<reference evidence="1 2" key="1">
    <citation type="submission" date="2013-08" db="EMBL/GenBank/DDBJ databases">
        <title>Genome sequencing of Cellulomonas bogoriensis 69B4.</title>
        <authorList>
            <person name="Chen F."/>
            <person name="Li Y."/>
            <person name="Wang G."/>
        </authorList>
    </citation>
    <scope>NUCLEOTIDE SEQUENCE [LARGE SCALE GENOMIC DNA]</scope>
    <source>
        <strain evidence="1 2">69B4</strain>
    </source>
</reference>
<evidence type="ECO:0000313" key="2">
    <source>
        <dbReference type="Proteomes" id="UP000054314"/>
    </source>
</evidence>
<accession>A0A0A0C0V4</accession>
<dbReference type="EMBL" id="AXCZ01000071">
    <property type="protein sequence ID" value="KGM13054.1"/>
    <property type="molecule type" value="Genomic_DNA"/>
</dbReference>
<dbReference type="Proteomes" id="UP000054314">
    <property type="component" value="Unassembled WGS sequence"/>
</dbReference>
<comment type="caution">
    <text evidence="1">The sequence shown here is derived from an EMBL/GenBank/DDBJ whole genome shotgun (WGS) entry which is preliminary data.</text>
</comment>
<name>A0A0A0C0V4_9CELL</name>